<organism evidence="1 2">
    <name type="scientific">Melastoma candidum</name>
    <dbReference type="NCBI Taxonomy" id="119954"/>
    <lineage>
        <taxon>Eukaryota</taxon>
        <taxon>Viridiplantae</taxon>
        <taxon>Streptophyta</taxon>
        <taxon>Embryophyta</taxon>
        <taxon>Tracheophyta</taxon>
        <taxon>Spermatophyta</taxon>
        <taxon>Magnoliopsida</taxon>
        <taxon>eudicotyledons</taxon>
        <taxon>Gunneridae</taxon>
        <taxon>Pentapetalae</taxon>
        <taxon>rosids</taxon>
        <taxon>malvids</taxon>
        <taxon>Myrtales</taxon>
        <taxon>Melastomataceae</taxon>
        <taxon>Melastomatoideae</taxon>
        <taxon>Melastomateae</taxon>
        <taxon>Melastoma</taxon>
    </lineage>
</organism>
<accession>A0ACB9L348</accession>
<evidence type="ECO:0000313" key="2">
    <source>
        <dbReference type="Proteomes" id="UP001057402"/>
    </source>
</evidence>
<gene>
    <name evidence="1" type="ORF">MLD38_039297</name>
</gene>
<proteinExistence type="predicted"/>
<keyword evidence="2" id="KW-1185">Reference proteome</keyword>
<comment type="caution">
    <text evidence="1">The sequence shown here is derived from an EMBL/GenBank/DDBJ whole genome shotgun (WGS) entry which is preliminary data.</text>
</comment>
<reference evidence="2" key="1">
    <citation type="journal article" date="2023" name="Front. Plant Sci.">
        <title>Chromosomal-level genome assembly of Melastoma candidum provides insights into trichome evolution.</title>
        <authorList>
            <person name="Zhong Y."/>
            <person name="Wu W."/>
            <person name="Sun C."/>
            <person name="Zou P."/>
            <person name="Liu Y."/>
            <person name="Dai S."/>
            <person name="Zhou R."/>
        </authorList>
    </citation>
    <scope>NUCLEOTIDE SEQUENCE [LARGE SCALE GENOMIC DNA]</scope>
</reference>
<sequence length="121" mass="13591">MVRRELTALSVVIWAFGFAEVGPAVCNTHLLAPYGQEMGSIRDLLDTLIAEVPLNPISTYNNLNGYYGHVSCDTKLTMSDCKRCLMFAAGDLFIECRFADGGQIRLDHCQVRFEHYPFPKN</sequence>
<dbReference type="EMBL" id="CM042891">
    <property type="protein sequence ID" value="KAI4303696.1"/>
    <property type="molecule type" value="Genomic_DNA"/>
</dbReference>
<dbReference type="Proteomes" id="UP001057402">
    <property type="component" value="Chromosome 12"/>
</dbReference>
<evidence type="ECO:0000313" key="1">
    <source>
        <dbReference type="EMBL" id="KAI4303696.1"/>
    </source>
</evidence>
<protein>
    <submittedName>
        <fullName evidence="1">Uncharacterized protein</fullName>
    </submittedName>
</protein>
<name>A0ACB9L348_9MYRT</name>